<name>A0ABU1GZC7_9GAMM</name>
<dbReference type="EMBL" id="JARWAO010000006">
    <property type="protein sequence ID" value="MDR5896787.1"/>
    <property type="molecule type" value="Genomic_DNA"/>
</dbReference>
<dbReference type="Proteomes" id="UP001269375">
    <property type="component" value="Unassembled WGS sequence"/>
</dbReference>
<evidence type="ECO:0000313" key="11">
    <source>
        <dbReference type="Proteomes" id="UP001269375"/>
    </source>
</evidence>
<dbReference type="InterPro" id="IPR004485">
    <property type="entry name" value="Cobalamin_biosynth_CobD/CbiB"/>
</dbReference>
<evidence type="ECO:0000256" key="5">
    <source>
        <dbReference type="ARBA" id="ARBA00022573"/>
    </source>
</evidence>
<gene>
    <name evidence="10" type="primary">cbiB</name>
    <name evidence="9" type="synonym">cobD</name>
    <name evidence="10" type="ORF">QC825_11945</name>
</gene>
<evidence type="ECO:0000256" key="6">
    <source>
        <dbReference type="ARBA" id="ARBA00022692"/>
    </source>
</evidence>
<organism evidence="10 11">
    <name type="scientific">Larsenimonas suaedae</name>
    <dbReference type="NCBI Taxonomy" id="1851019"/>
    <lineage>
        <taxon>Bacteria</taxon>
        <taxon>Pseudomonadati</taxon>
        <taxon>Pseudomonadota</taxon>
        <taxon>Gammaproteobacteria</taxon>
        <taxon>Oceanospirillales</taxon>
        <taxon>Halomonadaceae</taxon>
        <taxon>Larsenimonas</taxon>
    </lineage>
</organism>
<evidence type="ECO:0000313" key="10">
    <source>
        <dbReference type="EMBL" id="MDR5896787.1"/>
    </source>
</evidence>
<keyword evidence="11" id="KW-1185">Reference proteome</keyword>
<dbReference type="PANTHER" id="PTHR34308:SF1">
    <property type="entry name" value="COBALAMIN BIOSYNTHESIS PROTEIN CBIB"/>
    <property type="match status" value="1"/>
</dbReference>
<comment type="caution">
    <text evidence="10">The sequence shown here is derived from an EMBL/GenBank/DDBJ whole genome shotgun (WGS) entry which is preliminary data.</text>
</comment>
<comment type="similarity">
    <text evidence="3 9">Belongs to the CobD/CbiB family.</text>
</comment>
<feature type="transmembrane region" description="Helical" evidence="9">
    <location>
        <begin position="45"/>
        <end position="69"/>
    </location>
</feature>
<dbReference type="Pfam" id="PF03186">
    <property type="entry name" value="CobD_Cbib"/>
    <property type="match status" value="1"/>
</dbReference>
<feature type="transmembrane region" description="Helical" evidence="9">
    <location>
        <begin position="76"/>
        <end position="93"/>
    </location>
</feature>
<protein>
    <recommendedName>
        <fullName evidence="9">Cobalamin biosynthesis protein CobD</fullName>
    </recommendedName>
</protein>
<reference evidence="10 11" key="1">
    <citation type="submission" date="2023-04" db="EMBL/GenBank/DDBJ databases">
        <title>A long-awaited taxogenomic arrangement of the family Halomonadaceae.</title>
        <authorList>
            <person name="De La Haba R."/>
            <person name="Chuvochina M."/>
            <person name="Wittouck S."/>
            <person name="Arahal D.R."/>
            <person name="Sanchez-Porro C."/>
            <person name="Hugenholtz P."/>
            <person name="Ventosa A."/>
        </authorList>
    </citation>
    <scope>NUCLEOTIDE SEQUENCE [LARGE SCALE GENOMIC DNA]</scope>
    <source>
        <strain evidence="10 11">DSM 22428</strain>
    </source>
</reference>
<accession>A0ABU1GZC7</accession>
<keyword evidence="5 9" id="KW-0169">Cobalamin biosynthesis</keyword>
<keyword evidence="4 9" id="KW-1003">Cell membrane</keyword>
<keyword evidence="8 9" id="KW-0472">Membrane</keyword>
<evidence type="ECO:0000256" key="9">
    <source>
        <dbReference type="HAMAP-Rule" id="MF_00024"/>
    </source>
</evidence>
<comment type="function">
    <text evidence="9">Converts cobyric acid to cobinamide by the addition of aminopropanol on the F carboxylic group.</text>
</comment>
<feature type="transmembrane region" description="Helical" evidence="9">
    <location>
        <begin position="147"/>
        <end position="169"/>
    </location>
</feature>
<sequence length="308" mass="33800">MLFIVLSLALLLDHTFGEPRRYHPLVGLGRIIDWVEARYYRPSRIAGLIALSVVVLPLLIVSLWLELVLSDRTSTYAVVSIITLYVAIGWRSLKEHARRVAAPLRRGELDLARTRLGLMVSRDTEAMTPSQVASATTESVLENGSDAIFAVIFWFMVAGLPGVVIYRVVNTLDAMWGYKSKRYLHFGWAAARLDDVLNWVPARLVVISYALATRSWWRFRQALSCARTQGRHWKSPNAGPVMAAGAGALNVVLGGDAIYHGKRQARPELGAGDAPAAGTIVAACRLINRTVIVWLAVAALCGVVGYLP</sequence>
<evidence type="ECO:0000256" key="1">
    <source>
        <dbReference type="ARBA" id="ARBA00004651"/>
    </source>
</evidence>
<dbReference type="PANTHER" id="PTHR34308">
    <property type="entry name" value="COBALAMIN BIOSYNTHESIS PROTEIN CBIB"/>
    <property type="match status" value="1"/>
</dbReference>
<dbReference type="HAMAP" id="MF_00024">
    <property type="entry name" value="CobD_CbiB"/>
    <property type="match status" value="1"/>
</dbReference>
<feature type="transmembrane region" description="Helical" evidence="9">
    <location>
        <begin position="291"/>
        <end position="307"/>
    </location>
</feature>
<evidence type="ECO:0000256" key="7">
    <source>
        <dbReference type="ARBA" id="ARBA00022989"/>
    </source>
</evidence>
<comment type="caution">
    <text evidence="9">Lacks conserved residue(s) required for the propagation of feature annotation.</text>
</comment>
<keyword evidence="6 9" id="KW-0812">Transmembrane</keyword>
<evidence type="ECO:0000256" key="8">
    <source>
        <dbReference type="ARBA" id="ARBA00023136"/>
    </source>
</evidence>
<dbReference type="NCBIfam" id="TIGR00380">
    <property type="entry name" value="cobal_cbiB"/>
    <property type="match status" value="1"/>
</dbReference>
<evidence type="ECO:0000256" key="2">
    <source>
        <dbReference type="ARBA" id="ARBA00004953"/>
    </source>
</evidence>
<evidence type="ECO:0000256" key="4">
    <source>
        <dbReference type="ARBA" id="ARBA00022475"/>
    </source>
</evidence>
<dbReference type="RefSeq" id="WP_251590277.1">
    <property type="nucleotide sequence ID" value="NZ_JAMLJI010000001.1"/>
</dbReference>
<evidence type="ECO:0000256" key="3">
    <source>
        <dbReference type="ARBA" id="ARBA00006263"/>
    </source>
</evidence>
<keyword evidence="7 9" id="KW-1133">Transmembrane helix</keyword>
<comment type="pathway">
    <text evidence="2 9">Cofactor biosynthesis; adenosylcobalamin biosynthesis.</text>
</comment>
<comment type="subcellular location">
    <subcellularLocation>
        <location evidence="1 9">Cell membrane</location>
        <topology evidence="1 9">Multi-pass membrane protein</topology>
    </subcellularLocation>
</comment>
<proteinExistence type="inferred from homology"/>